<dbReference type="PROSITE" id="PS50932">
    <property type="entry name" value="HTH_LACI_2"/>
    <property type="match status" value="1"/>
</dbReference>
<dbReference type="GO" id="GO:0000976">
    <property type="term" value="F:transcription cis-regulatory region binding"/>
    <property type="evidence" value="ECO:0007669"/>
    <property type="project" value="TreeGrafter"/>
</dbReference>
<dbReference type="Gene3D" id="3.40.50.2300">
    <property type="match status" value="2"/>
</dbReference>
<dbReference type="InterPro" id="IPR010982">
    <property type="entry name" value="Lambda_DNA-bd_dom_sf"/>
</dbReference>
<reference evidence="5 6" key="1">
    <citation type="submission" date="2017-05" db="EMBL/GenBank/DDBJ databases">
        <title>Vagococcus spp. assemblies.</title>
        <authorList>
            <person name="Gulvik C.A."/>
        </authorList>
    </citation>
    <scope>NUCLEOTIDE SEQUENCE [LARGE SCALE GENOMIC DNA]</scope>
    <source>
        <strain evidence="5 6">NCFB 2777</strain>
    </source>
</reference>
<dbReference type="GeneID" id="98567363"/>
<dbReference type="InterPro" id="IPR028082">
    <property type="entry name" value="Peripla_BP_I"/>
</dbReference>
<dbReference type="Proteomes" id="UP000287239">
    <property type="component" value="Unassembled WGS sequence"/>
</dbReference>
<evidence type="ECO:0000259" key="4">
    <source>
        <dbReference type="PROSITE" id="PS50932"/>
    </source>
</evidence>
<organism evidence="5 6">
    <name type="scientific">Vagococcus salmoninarum</name>
    <dbReference type="NCBI Taxonomy" id="2739"/>
    <lineage>
        <taxon>Bacteria</taxon>
        <taxon>Bacillati</taxon>
        <taxon>Bacillota</taxon>
        <taxon>Bacilli</taxon>
        <taxon>Lactobacillales</taxon>
        <taxon>Enterococcaceae</taxon>
        <taxon>Vagococcus</taxon>
    </lineage>
</organism>
<evidence type="ECO:0000256" key="2">
    <source>
        <dbReference type="ARBA" id="ARBA00023125"/>
    </source>
</evidence>
<keyword evidence="6" id="KW-1185">Reference proteome</keyword>
<dbReference type="InterPro" id="IPR001761">
    <property type="entry name" value="Peripla_BP/Lac1_sug-bd_dom"/>
</dbReference>
<dbReference type="AlphaFoldDB" id="A0A429ZUA9"/>
<proteinExistence type="predicted"/>
<protein>
    <recommendedName>
        <fullName evidence="4">HTH lacI-type domain-containing protein</fullName>
    </recommendedName>
</protein>
<evidence type="ECO:0000313" key="5">
    <source>
        <dbReference type="EMBL" id="RST97271.1"/>
    </source>
</evidence>
<name>A0A429ZUA9_9ENTE</name>
<keyword evidence="2" id="KW-0238">DNA-binding</keyword>
<keyword evidence="3" id="KW-0804">Transcription</keyword>
<dbReference type="InterPro" id="IPR000843">
    <property type="entry name" value="HTH_LacI"/>
</dbReference>
<dbReference type="GO" id="GO:0003700">
    <property type="term" value="F:DNA-binding transcription factor activity"/>
    <property type="evidence" value="ECO:0007669"/>
    <property type="project" value="TreeGrafter"/>
</dbReference>
<dbReference type="PANTHER" id="PTHR30146:SF105">
    <property type="entry name" value="CATABOLITE CONTROL PROTEIN B"/>
    <property type="match status" value="1"/>
</dbReference>
<dbReference type="PANTHER" id="PTHR30146">
    <property type="entry name" value="LACI-RELATED TRANSCRIPTIONAL REPRESSOR"/>
    <property type="match status" value="1"/>
</dbReference>
<gene>
    <name evidence="5" type="ORF">CBF35_03205</name>
</gene>
<dbReference type="RefSeq" id="WP_126778518.1">
    <property type="nucleotide sequence ID" value="NZ_NGJU01000003.1"/>
</dbReference>
<comment type="caution">
    <text evidence="5">The sequence shown here is derived from an EMBL/GenBank/DDBJ whole genome shotgun (WGS) entry which is preliminary data.</text>
</comment>
<dbReference type="SMART" id="SM00354">
    <property type="entry name" value="HTH_LACI"/>
    <property type="match status" value="1"/>
</dbReference>
<dbReference type="SUPFAM" id="SSF47413">
    <property type="entry name" value="lambda repressor-like DNA-binding domains"/>
    <property type="match status" value="1"/>
</dbReference>
<keyword evidence="1" id="KW-0805">Transcription regulation</keyword>
<accession>A0A429ZUA9</accession>
<dbReference type="CDD" id="cd01392">
    <property type="entry name" value="HTH_LacI"/>
    <property type="match status" value="1"/>
</dbReference>
<evidence type="ECO:0000256" key="3">
    <source>
        <dbReference type="ARBA" id="ARBA00023163"/>
    </source>
</evidence>
<evidence type="ECO:0000256" key="1">
    <source>
        <dbReference type="ARBA" id="ARBA00023015"/>
    </source>
</evidence>
<dbReference type="Pfam" id="PF00356">
    <property type="entry name" value="LacI"/>
    <property type="match status" value="1"/>
</dbReference>
<evidence type="ECO:0000313" key="6">
    <source>
        <dbReference type="Proteomes" id="UP000287239"/>
    </source>
</evidence>
<dbReference type="Pfam" id="PF00532">
    <property type="entry name" value="Peripla_BP_1"/>
    <property type="match status" value="1"/>
</dbReference>
<dbReference type="EMBL" id="NGJU01000003">
    <property type="protein sequence ID" value="RST97271.1"/>
    <property type="molecule type" value="Genomic_DNA"/>
</dbReference>
<dbReference type="Gene3D" id="1.10.260.40">
    <property type="entry name" value="lambda repressor-like DNA-binding domains"/>
    <property type="match status" value="1"/>
</dbReference>
<feature type="domain" description="HTH lacI-type" evidence="4">
    <location>
        <begin position="2"/>
        <end position="56"/>
    </location>
</feature>
<dbReference type="SUPFAM" id="SSF53822">
    <property type="entry name" value="Periplasmic binding protein-like I"/>
    <property type="match status" value="1"/>
</dbReference>
<sequence length="313" mass="34923">MSTIHDIAKITGYSVSTISRVLNNHPYVSDEKRARVKAVIKDLDYIPNSNARSLSYGKSLQIGILLPLINNSWFDEMTSGVIEEASKKGYTVTILPTNYEAELEDKYLTGALAKAYDGLIILSRKSSLEKIAEYAEKVAIVCCEEIGDYPISAVYMERQQLYQKIFLELKEANQLPIGITLSRDELASPSMKQTLEAFTVVFGDLEQAVIYRECRSFEEGLEAGQFFKNHEAQPKAIFTNGDEVAAGIVTSYDSSERPIIIGQGNQLLSQVLNFSSVAHPLKEIGRAAFKELFTEGHHQIELTSQLIKREALN</sequence>
<dbReference type="OrthoDB" id="9798934at2"/>